<dbReference type="RefSeq" id="WP_115991970.1">
    <property type="nucleotide sequence ID" value="NZ_QRDY01000003.1"/>
</dbReference>
<feature type="transmembrane region" description="Helical" evidence="7">
    <location>
        <begin position="12"/>
        <end position="35"/>
    </location>
</feature>
<feature type="transmembrane region" description="Helical" evidence="7">
    <location>
        <begin position="78"/>
        <end position="99"/>
    </location>
</feature>
<evidence type="ECO:0000313" key="9">
    <source>
        <dbReference type="EMBL" id="RED63858.1"/>
    </source>
</evidence>
<evidence type="ECO:0000313" key="10">
    <source>
        <dbReference type="Proteomes" id="UP000256869"/>
    </source>
</evidence>
<comment type="subcellular location">
    <subcellularLocation>
        <location evidence="1 7">Cell membrane</location>
        <topology evidence="1 7">Multi-pass membrane protein</topology>
    </subcellularLocation>
</comment>
<keyword evidence="3" id="KW-1003">Cell membrane</keyword>
<evidence type="ECO:0000256" key="6">
    <source>
        <dbReference type="ARBA" id="ARBA00023136"/>
    </source>
</evidence>
<comment type="caution">
    <text evidence="9">The sequence shown here is derived from an EMBL/GenBank/DDBJ whole genome shotgun (WGS) entry which is preliminary data.</text>
</comment>
<dbReference type="GO" id="GO:0005886">
    <property type="term" value="C:plasma membrane"/>
    <property type="evidence" value="ECO:0007669"/>
    <property type="project" value="UniProtKB-SubCell"/>
</dbReference>
<reference evidence="9 10" key="1">
    <citation type="submission" date="2018-07" db="EMBL/GenBank/DDBJ databases">
        <title>Genomic Encyclopedia of Type Strains, Phase III (KMG-III): the genomes of soil and plant-associated and newly described type strains.</title>
        <authorList>
            <person name="Whitman W."/>
        </authorList>
    </citation>
    <scope>NUCLEOTIDE SEQUENCE [LARGE SCALE GENOMIC DNA]</scope>
    <source>
        <strain evidence="9 10">CECT 8236</strain>
    </source>
</reference>
<dbReference type="OrthoDB" id="9810086at2"/>
<dbReference type="Gene3D" id="1.10.3720.10">
    <property type="entry name" value="MetI-like"/>
    <property type="match status" value="1"/>
</dbReference>
<organism evidence="9 10">
    <name type="scientific">Cohnella lupini</name>
    <dbReference type="NCBI Taxonomy" id="1294267"/>
    <lineage>
        <taxon>Bacteria</taxon>
        <taxon>Bacillati</taxon>
        <taxon>Bacillota</taxon>
        <taxon>Bacilli</taxon>
        <taxon>Bacillales</taxon>
        <taxon>Paenibacillaceae</taxon>
        <taxon>Cohnella</taxon>
    </lineage>
</organism>
<dbReference type="Pfam" id="PF00528">
    <property type="entry name" value="BPD_transp_1"/>
    <property type="match status" value="1"/>
</dbReference>
<comment type="similarity">
    <text evidence="7">Belongs to the binding-protein-dependent transport system permease family.</text>
</comment>
<feature type="transmembrane region" description="Helical" evidence="7">
    <location>
        <begin position="111"/>
        <end position="131"/>
    </location>
</feature>
<dbReference type="EMBL" id="QRDY01000003">
    <property type="protein sequence ID" value="RED63858.1"/>
    <property type="molecule type" value="Genomic_DNA"/>
</dbReference>
<evidence type="ECO:0000259" key="8">
    <source>
        <dbReference type="PROSITE" id="PS50928"/>
    </source>
</evidence>
<dbReference type="PANTHER" id="PTHR43744">
    <property type="entry name" value="ABC TRANSPORTER PERMEASE PROTEIN MG189-RELATED-RELATED"/>
    <property type="match status" value="1"/>
</dbReference>
<evidence type="ECO:0000256" key="2">
    <source>
        <dbReference type="ARBA" id="ARBA00022448"/>
    </source>
</evidence>
<dbReference type="GO" id="GO:0055085">
    <property type="term" value="P:transmembrane transport"/>
    <property type="evidence" value="ECO:0007669"/>
    <property type="project" value="InterPro"/>
</dbReference>
<dbReference type="CDD" id="cd06261">
    <property type="entry name" value="TM_PBP2"/>
    <property type="match status" value="1"/>
</dbReference>
<proteinExistence type="inferred from homology"/>
<evidence type="ECO:0000256" key="5">
    <source>
        <dbReference type="ARBA" id="ARBA00022989"/>
    </source>
</evidence>
<gene>
    <name evidence="9" type="ORF">DFP95_10398</name>
</gene>
<dbReference type="InterPro" id="IPR035906">
    <property type="entry name" value="MetI-like_sf"/>
</dbReference>
<sequence length="292" mass="32815">MYYKNPSYKAFYYCNVFILLIVSILCVLPMLHILAVSFSGKSAAEGNLVTFLPIDFNLDSYSETLSNGNFLNAIRVSVMRTLIGTAVSMAVTILAAFPLSKSGYEFKGRSLYVWFFLFIMIFGAGLIPHYILIQKVNLIGSFWVYILPHALNIWNIILMMNFFRNIPKELDEAAIMDGAGSFGILLKIYLPVSMPAIATLSLFSMVGQWNNWFDGMLYMSSPDQWPLATLLQTIIVALDLSKTGIDFEQLELLSNRSVKAAQIFIAMLPILAVYPFLQRYFVKGIVLGAVKE</sequence>
<name>A0A3D9IQF8_9BACL</name>
<feature type="transmembrane region" description="Helical" evidence="7">
    <location>
        <begin position="184"/>
        <end position="205"/>
    </location>
</feature>
<evidence type="ECO:0000256" key="1">
    <source>
        <dbReference type="ARBA" id="ARBA00004651"/>
    </source>
</evidence>
<feature type="domain" description="ABC transmembrane type-1" evidence="8">
    <location>
        <begin position="74"/>
        <end position="277"/>
    </location>
</feature>
<dbReference type="AlphaFoldDB" id="A0A3D9IQF8"/>
<keyword evidence="2 7" id="KW-0813">Transport</keyword>
<keyword evidence="6 7" id="KW-0472">Membrane</keyword>
<evidence type="ECO:0000256" key="4">
    <source>
        <dbReference type="ARBA" id="ARBA00022692"/>
    </source>
</evidence>
<protein>
    <submittedName>
        <fullName evidence="9">Putative aldouronate transport system permease protein</fullName>
    </submittedName>
</protein>
<accession>A0A3D9IQF8</accession>
<keyword evidence="10" id="KW-1185">Reference proteome</keyword>
<keyword evidence="5 7" id="KW-1133">Transmembrane helix</keyword>
<evidence type="ECO:0000256" key="3">
    <source>
        <dbReference type="ARBA" id="ARBA00022475"/>
    </source>
</evidence>
<evidence type="ECO:0000256" key="7">
    <source>
        <dbReference type="RuleBase" id="RU363032"/>
    </source>
</evidence>
<dbReference type="PROSITE" id="PS50928">
    <property type="entry name" value="ABC_TM1"/>
    <property type="match status" value="1"/>
</dbReference>
<dbReference type="Proteomes" id="UP000256869">
    <property type="component" value="Unassembled WGS sequence"/>
</dbReference>
<dbReference type="PANTHER" id="PTHR43744:SF9">
    <property type="entry name" value="POLYGALACTURONAN_RHAMNOGALACTURONAN TRANSPORT SYSTEM PERMEASE PROTEIN YTCP"/>
    <property type="match status" value="1"/>
</dbReference>
<dbReference type="InterPro" id="IPR000515">
    <property type="entry name" value="MetI-like"/>
</dbReference>
<dbReference type="SUPFAM" id="SSF161098">
    <property type="entry name" value="MetI-like"/>
    <property type="match status" value="1"/>
</dbReference>
<feature type="transmembrane region" description="Helical" evidence="7">
    <location>
        <begin position="143"/>
        <end position="163"/>
    </location>
</feature>
<keyword evidence="4 7" id="KW-0812">Transmembrane</keyword>
<feature type="transmembrane region" description="Helical" evidence="7">
    <location>
        <begin position="257"/>
        <end position="277"/>
    </location>
</feature>